<feature type="region of interest" description="Disordered" evidence="1">
    <location>
        <begin position="20"/>
        <end position="52"/>
    </location>
</feature>
<sequence length="222" mass="23829">MTERRQIRRSAEEALTDTRLRMPLLPFEPHDRRRDDLPPGFAGRPVRTNGDALDTGYATTYAPHPLSRPTSTQLQFRLRKTPWYRTNAAKLVLVALALVAAAASIVVLLWPSSSPAPLDTGTTTAPAPSPSATPTPSASLSPPAPPSVLLPPPPPPPPPAPPESAPPPQQQQQYYPRYDPPTTKKPEIGVTRTPISASPTVKKKPDNNSATPGDNKGGGWGW</sequence>
<evidence type="ECO:0008006" key="5">
    <source>
        <dbReference type="Google" id="ProtNLM"/>
    </source>
</evidence>
<comment type="caution">
    <text evidence="3">The sequence shown here is derived from an EMBL/GenBank/DDBJ whole genome shotgun (WGS) entry which is preliminary data.</text>
</comment>
<keyword evidence="4" id="KW-1185">Reference proteome</keyword>
<evidence type="ECO:0000313" key="4">
    <source>
        <dbReference type="Proteomes" id="UP001651690"/>
    </source>
</evidence>
<dbReference type="Proteomes" id="UP001651690">
    <property type="component" value="Unassembled WGS sequence"/>
</dbReference>
<evidence type="ECO:0000313" key="3">
    <source>
        <dbReference type="EMBL" id="MCP9274152.1"/>
    </source>
</evidence>
<keyword evidence="2" id="KW-0812">Transmembrane</keyword>
<feature type="transmembrane region" description="Helical" evidence="2">
    <location>
        <begin position="88"/>
        <end position="110"/>
    </location>
</feature>
<evidence type="ECO:0000256" key="2">
    <source>
        <dbReference type="SAM" id="Phobius"/>
    </source>
</evidence>
<reference evidence="3 4" key="1">
    <citation type="submission" date="2022-06" db="EMBL/GenBank/DDBJ databases">
        <title>Mycolicibacterium sp. CAU 1645 isolated from seawater.</title>
        <authorList>
            <person name="Kim W."/>
        </authorList>
    </citation>
    <scope>NUCLEOTIDE SEQUENCE [LARGE SCALE GENOMIC DNA]</scope>
    <source>
        <strain evidence="3 4">CAU 1645</strain>
    </source>
</reference>
<keyword evidence="2" id="KW-1133">Transmembrane helix</keyword>
<keyword evidence="2" id="KW-0472">Membrane</keyword>
<gene>
    <name evidence="3" type="ORF">NM203_18350</name>
</gene>
<protein>
    <recommendedName>
        <fullName evidence="5">Serine/threonine protein kinase</fullName>
    </recommendedName>
</protein>
<evidence type="ECO:0000256" key="1">
    <source>
        <dbReference type="SAM" id="MobiDB-lite"/>
    </source>
</evidence>
<organism evidence="3 4">
    <name type="scientific">Mycolicibacterium arenosum</name>
    <dbReference type="NCBI Taxonomy" id="2952157"/>
    <lineage>
        <taxon>Bacteria</taxon>
        <taxon>Bacillati</taxon>
        <taxon>Actinomycetota</taxon>
        <taxon>Actinomycetes</taxon>
        <taxon>Mycobacteriales</taxon>
        <taxon>Mycobacteriaceae</taxon>
        <taxon>Mycolicibacterium</taxon>
    </lineage>
</organism>
<accession>A0ABT1M8M6</accession>
<feature type="compositionally biased region" description="Pro residues" evidence="1">
    <location>
        <begin position="142"/>
        <end position="169"/>
    </location>
</feature>
<feature type="compositionally biased region" description="Basic and acidic residues" evidence="1">
    <location>
        <begin position="28"/>
        <end position="37"/>
    </location>
</feature>
<name>A0ABT1M8M6_9MYCO</name>
<dbReference type="EMBL" id="JANDBD010000007">
    <property type="protein sequence ID" value="MCP9274152.1"/>
    <property type="molecule type" value="Genomic_DNA"/>
</dbReference>
<feature type="region of interest" description="Disordered" evidence="1">
    <location>
        <begin position="119"/>
        <end position="222"/>
    </location>
</feature>
<proteinExistence type="predicted"/>
<dbReference type="RefSeq" id="WP_255061499.1">
    <property type="nucleotide sequence ID" value="NZ_JANDBD010000007.1"/>
</dbReference>